<dbReference type="PROSITE" id="PS50157">
    <property type="entry name" value="ZINC_FINGER_C2H2_2"/>
    <property type="match status" value="1"/>
</dbReference>
<evidence type="ECO:0000256" key="5">
    <source>
        <dbReference type="ARBA" id="ARBA00023242"/>
    </source>
</evidence>
<dbReference type="PANTHER" id="PTHR47287:SF15">
    <property type="entry name" value="ZINC FINGER PROTEIN 3-LIKE"/>
    <property type="match status" value="1"/>
</dbReference>
<organism evidence="8 9">
    <name type="scientific">Oryza sativa subsp. indica</name>
    <name type="common">Rice</name>
    <dbReference type="NCBI Taxonomy" id="39946"/>
    <lineage>
        <taxon>Eukaryota</taxon>
        <taxon>Viridiplantae</taxon>
        <taxon>Streptophyta</taxon>
        <taxon>Embryophyta</taxon>
        <taxon>Tracheophyta</taxon>
        <taxon>Spermatophyta</taxon>
        <taxon>Magnoliopsida</taxon>
        <taxon>Liliopsida</taxon>
        <taxon>Poales</taxon>
        <taxon>Poaceae</taxon>
        <taxon>BOP clade</taxon>
        <taxon>Oryzoideae</taxon>
        <taxon>Oryzeae</taxon>
        <taxon>Oryzinae</taxon>
        <taxon>Oryza</taxon>
        <taxon>Oryza sativa</taxon>
    </lineage>
</organism>
<keyword evidence="5" id="KW-0539">Nucleus</keyword>
<keyword evidence="2" id="KW-0479">Metal-binding</keyword>
<evidence type="ECO:0000256" key="3">
    <source>
        <dbReference type="ARBA" id="ARBA00022771"/>
    </source>
</evidence>
<dbReference type="STRING" id="39946.A2YTD2"/>
<evidence type="ECO:0000313" key="9">
    <source>
        <dbReference type="Proteomes" id="UP000007015"/>
    </source>
</evidence>
<dbReference type="PROSITE" id="PS00028">
    <property type="entry name" value="ZINC_FINGER_C2H2_1"/>
    <property type="match status" value="1"/>
</dbReference>
<accession>A2YTD2</accession>
<dbReference type="SUPFAM" id="SSF57667">
    <property type="entry name" value="beta-beta-alpha zinc fingers"/>
    <property type="match status" value="1"/>
</dbReference>
<proteinExistence type="predicted"/>
<dbReference type="PANTHER" id="PTHR47287">
    <property type="entry name" value="C2H2 AND C2HC ZINC FINGERS SUPERFAMILY PROTEIN"/>
    <property type="match status" value="1"/>
</dbReference>
<protein>
    <recommendedName>
        <fullName evidence="7">C2H2-type domain-containing protein</fullName>
    </recommendedName>
</protein>
<evidence type="ECO:0000259" key="7">
    <source>
        <dbReference type="PROSITE" id="PS50157"/>
    </source>
</evidence>
<dbReference type="GO" id="GO:0008270">
    <property type="term" value="F:zinc ion binding"/>
    <property type="evidence" value="ECO:0007669"/>
    <property type="project" value="UniProtKB-KW"/>
</dbReference>
<dbReference type="GO" id="GO:0009788">
    <property type="term" value="P:negative regulation of abscisic acid-activated signaling pathway"/>
    <property type="evidence" value="ECO:0007669"/>
    <property type="project" value="InterPro"/>
</dbReference>
<dbReference type="OMA" id="RLFKCNY"/>
<comment type="subcellular location">
    <subcellularLocation>
        <location evidence="1">Nucleus</location>
    </subcellularLocation>
</comment>
<evidence type="ECO:0000256" key="6">
    <source>
        <dbReference type="PROSITE-ProRule" id="PRU00042"/>
    </source>
</evidence>
<keyword evidence="9" id="KW-1185">Reference proteome</keyword>
<name>A2YTD2_ORYSI</name>
<keyword evidence="4" id="KW-0862">Zinc</keyword>
<gene>
    <name evidence="8" type="ORF">OsI_28575</name>
</gene>
<dbReference type="AlphaFoldDB" id="A2YTD2"/>
<evidence type="ECO:0000256" key="1">
    <source>
        <dbReference type="ARBA" id="ARBA00004123"/>
    </source>
</evidence>
<dbReference type="EMBL" id="CM000133">
    <property type="protein sequence ID" value="EAZ06343.1"/>
    <property type="molecule type" value="Genomic_DNA"/>
</dbReference>
<dbReference type="HOGENOM" id="CLU_087443_0_0_1"/>
<dbReference type="InterPro" id="IPR036236">
    <property type="entry name" value="Znf_C2H2_sf"/>
</dbReference>
<dbReference type="Gene3D" id="3.30.160.60">
    <property type="entry name" value="Classic Zinc Finger"/>
    <property type="match status" value="1"/>
</dbReference>
<evidence type="ECO:0000313" key="8">
    <source>
        <dbReference type="EMBL" id="EAZ06343.1"/>
    </source>
</evidence>
<dbReference type="GO" id="GO:0005634">
    <property type="term" value="C:nucleus"/>
    <property type="evidence" value="ECO:0007669"/>
    <property type="project" value="UniProtKB-SubCell"/>
</dbReference>
<reference evidence="8 9" key="1">
    <citation type="journal article" date="2005" name="PLoS Biol.">
        <title>The genomes of Oryza sativa: a history of duplications.</title>
        <authorList>
            <person name="Yu J."/>
            <person name="Wang J."/>
            <person name="Lin W."/>
            <person name="Li S."/>
            <person name="Li H."/>
            <person name="Zhou J."/>
            <person name="Ni P."/>
            <person name="Dong W."/>
            <person name="Hu S."/>
            <person name="Zeng C."/>
            <person name="Zhang J."/>
            <person name="Zhang Y."/>
            <person name="Li R."/>
            <person name="Xu Z."/>
            <person name="Li S."/>
            <person name="Li X."/>
            <person name="Zheng H."/>
            <person name="Cong L."/>
            <person name="Lin L."/>
            <person name="Yin J."/>
            <person name="Geng J."/>
            <person name="Li G."/>
            <person name="Shi J."/>
            <person name="Liu J."/>
            <person name="Lv H."/>
            <person name="Li J."/>
            <person name="Wang J."/>
            <person name="Deng Y."/>
            <person name="Ran L."/>
            <person name="Shi X."/>
            <person name="Wang X."/>
            <person name="Wu Q."/>
            <person name="Li C."/>
            <person name="Ren X."/>
            <person name="Wang J."/>
            <person name="Wang X."/>
            <person name="Li D."/>
            <person name="Liu D."/>
            <person name="Zhang X."/>
            <person name="Ji Z."/>
            <person name="Zhao W."/>
            <person name="Sun Y."/>
            <person name="Zhang Z."/>
            <person name="Bao J."/>
            <person name="Han Y."/>
            <person name="Dong L."/>
            <person name="Ji J."/>
            <person name="Chen P."/>
            <person name="Wu S."/>
            <person name="Liu J."/>
            <person name="Xiao Y."/>
            <person name="Bu D."/>
            <person name="Tan J."/>
            <person name="Yang L."/>
            <person name="Ye C."/>
            <person name="Zhang J."/>
            <person name="Xu J."/>
            <person name="Zhou Y."/>
            <person name="Yu Y."/>
            <person name="Zhang B."/>
            <person name="Zhuang S."/>
            <person name="Wei H."/>
            <person name="Liu B."/>
            <person name="Lei M."/>
            <person name="Yu H."/>
            <person name="Li Y."/>
            <person name="Xu H."/>
            <person name="Wei S."/>
            <person name="He X."/>
            <person name="Fang L."/>
            <person name="Zhang Z."/>
            <person name="Zhang Y."/>
            <person name="Huang X."/>
            <person name="Su Z."/>
            <person name="Tong W."/>
            <person name="Li J."/>
            <person name="Tong Z."/>
            <person name="Li S."/>
            <person name="Ye J."/>
            <person name="Wang L."/>
            <person name="Fang L."/>
            <person name="Lei T."/>
            <person name="Chen C."/>
            <person name="Chen H."/>
            <person name="Xu Z."/>
            <person name="Li H."/>
            <person name="Huang H."/>
            <person name="Zhang F."/>
            <person name="Xu H."/>
            <person name="Li N."/>
            <person name="Zhao C."/>
            <person name="Li S."/>
            <person name="Dong L."/>
            <person name="Huang Y."/>
            <person name="Li L."/>
            <person name="Xi Y."/>
            <person name="Qi Q."/>
            <person name="Li W."/>
            <person name="Zhang B."/>
            <person name="Hu W."/>
            <person name="Zhang Y."/>
            <person name="Tian X."/>
            <person name="Jiao Y."/>
            <person name="Liang X."/>
            <person name="Jin J."/>
            <person name="Gao L."/>
            <person name="Zheng W."/>
            <person name="Hao B."/>
            <person name="Liu S."/>
            <person name="Wang W."/>
            <person name="Yuan L."/>
            <person name="Cao M."/>
            <person name="McDermott J."/>
            <person name="Samudrala R."/>
            <person name="Wang J."/>
            <person name="Wong G.K."/>
            <person name="Yang H."/>
        </authorList>
    </citation>
    <scope>NUCLEOTIDE SEQUENCE [LARGE SCALE GENOMIC DNA]</scope>
    <source>
        <strain evidence="9">cv. 93-11</strain>
    </source>
</reference>
<keyword evidence="3 6" id="KW-0863">Zinc-finger</keyword>
<feature type="domain" description="C2H2-type" evidence="7">
    <location>
        <begin position="111"/>
        <end position="138"/>
    </location>
</feature>
<dbReference type="Proteomes" id="UP000007015">
    <property type="component" value="Chromosome 8"/>
</dbReference>
<dbReference type="InterPro" id="IPR013087">
    <property type="entry name" value="Znf_C2H2_type"/>
</dbReference>
<evidence type="ECO:0000256" key="4">
    <source>
        <dbReference type="ARBA" id="ARBA00022833"/>
    </source>
</evidence>
<dbReference type="Gramene" id="BGIOSGA027293-TA">
    <property type="protein sequence ID" value="BGIOSGA027293-PA"/>
    <property type="gene ID" value="BGIOSGA027293"/>
</dbReference>
<dbReference type="InterPro" id="IPR044246">
    <property type="entry name" value="ZFP3-like"/>
</dbReference>
<sequence>MASSSQTTVSMEVAMKVEGSGGGGGGGEEGEVVAKKEEEVAAAAAAMELDLLGALRAEEVMPAEKGKAAVVMVGEAVAPSVEERASAVAAAAANGGGGGGGGGGEARRRLFKCNYCQRKFYTSQALGGHQNAHKRERSLAKRGAAVAAAAAAAGRGLYGFGDPFVPHHLRFRSLWPYPAAAGAARTTPFLGRGSASAAAAAAAPAAPFYGAVHHGWSAQPPSSLQGIAARHAAAERPVYPADAFGYGAGSSSSRATGAPASAGLRWAEGGGSGTIHSAAAAAAGEQHTAAEVKAQEEMSSSKIDLTLKL</sequence>
<evidence type="ECO:0000256" key="2">
    <source>
        <dbReference type="ARBA" id="ARBA00022723"/>
    </source>
</evidence>